<dbReference type="OrthoDB" id="7216893at2"/>
<protein>
    <recommendedName>
        <fullName evidence="5">HTH lysR-type domain-containing protein</fullName>
    </recommendedName>
</protein>
<dbReference type="PANTHER" id="PTHR30419:SF2">
    <property type="entry name" value="LYSR FAMILY TRANSCRIPTIONAL REGULATOR"/>
    <property type="match status" value="1"/>
</dbReference>
<keyword evidence="4" id="KW-0804">Transcription</keyword>
<evidence type="ECO:0000259" key="5">
    <source>
        <dbReference type="PROSITE" id="PS50931"/>
    </source>
</evidence>
<dbReference type="GO" id="GO:0005829">
    <property type="term" value="C:cytosol"/>
    <property type="evidence" value="ECO:0007669"/>
    <property type="project" value="TreeGrafter"/>
</dbReference>
<dbReference type="InterPro" id="IPR050950">
    <property type="entry name" value="HTH-type_LysR_regulators"/>
</dbReference>
<feature type="domain" description="HTH lysR-type" evidence="5">
    <location>
        <begin position="21"/>
        <end position="72"/>
    </location>
</feature>
<sequence>MAIVPIIWGDDMAPFDSVTARLILLLAETGSIGRAAEREGIASSAVSRRVSDLESRLGVVLFDRSAQGVKLTTAGQAYAEGCRAVLRSIADLDAVMAEFGSGQRGSLRLACTSSALTGRLPELLAKYAAAHPGIVLDIQEMGAAKGLVALDEGRADIAIVSDNYDFTRFEVRPFEDDRVWVLAPPDHPLAASIQPRKDILFETVIDHAIVGIHHAGSLDRLVGDAAKKAGKPLIENVRVESFPALVRMVEADFGVGFLRSTSLHLLAGTDLVCAPLAEPWALRQLLVARRKSSPLSAAMKSFIALCNDTYSPSV</sequence>
<dbReference type="InterPro" id="IPR005119">
    <property type="entry name" value="LysR_subst-bd"/>
</dbReference>
<dbReference type="SUPFAM" id="SSF53850">
    <property type="entry name" value="Periplasmic binding protein-like II"/>
    <property type="match status" value="1"/>
</dbReference>
<dbReference type="Pfam" id="PF03466">
    <property type="entry name" value="LysR_substrate"/>
    <property type="match status" value="1"/>
</dbReference>
<dbReference type="GO" id="GO:0003677">
    <property type="term" value="F:DNA binding"/>
    <property type="evidence" value="ECO:0007669"/>
    <property type="project" value="UniProtKB-KW"/>
</dbReference>
<evidence type="ECO:0000256" key="3">
    <source>
        <dbReference type="ARBA" id="ARBA00023125"/>
    </source>
</evidence>
<dbReference type="STRING" id="1293439.WH87_11240"/>
<evidence type="ECO:0000313" key="7">
    <source>
        <dbReference type="Proteomes" id="UP000033411"/>
    </source>
</evidence>
<dbReference type="Gene3D" id="3.40.190.10">
    <property type="entry name" value="Periplasmic binding protein-like II"/>
    <property type="match status" value="2"/>
</dbReference>
<name>A0A0F5QDT3_9HYPH</name>
<dbReference type="PROSITE" id="PS50931">
    <property type="entry name" value="HTH_LYSR"/>
    <property type="match status" value="1"/>
</dbReference>
<dbReference type="InterPro" id="IPR036388">
    <property type="entry name" value="WH-like_DNA-bd_sf"/>
</dbReference>
<dbReference type="SUPFAM" id="SSF46785">
    <property type="entry name" value="Winged helix' DNA-binding domain"/>
    <property type="match status" value="1"/>
</dbReference>
<comment type="similarity">
    <text evidence="1">Belongs to the LysR transcriptional regulatory family.</text>
</comment>
<proteinExistence type="inferred from homology"/>
<dbReference type="Proteomes" id="UP000033411">
    <property type="component" value="Unassembled WGS sequence"/>
</dbReference>
<keyword evidence="7" id="KW-1185">Reference proteome</keyword>
<dbReference type="InterPro" id="IPR036390">
    <property type="entry name" value="WH_DNA-bd_sf"/>
</dbReference>
<evidence type="ECO:0000313" key="6">
    <source>
        <dbReference type="EMBL" id="KKC38164.1"/>
    </source>
</evidence>
<organism evidence="6 7">
    <name type="scientific">Devosia epidermidihirudinis</name>
    <dbReference type="NCBI Taxonomy" id="1293439"/>
    <lineage>
        <taxon>Bacteria</taxon>
        <taxon>Pseudomonadati</taxon>
        <taxon>Pseudomonadota</taxon>
        <taxon>Alphaproteobacteria</taxon>
        <taxon>Hyphomicrobiales</taxon>
        <taxon>Devosiaceae</taxon>
        <taxon>Devosia</taxon>
    </lineage>
</organism>
<dbReference type="InterPro" id="IPR000847">
    <property type="entry name" value="LysR_HTH_N"/>
</dbReference>
<evidence type="ECO:0000256" key="1">
    <source>
        <dbReference type="ARBA" id="ARBA00009437"/>
    </source>
</evidence>
<gene>
    <name evidence="6" type="ORF">WH87_11240</name>
</gene>
<reference evidence="6 7" key="1">
    <citation type="submission" date="2015-03" db="EMBL/GenBank/DDBJ databases">
        <authorList>
            <person name="Lepp D."/>
            <person name="Hassan Y.I."/>
            <person name="Li X.-Z."/>
            <person name="Zhou T."/>
        </authorList>
    </citation>
    <scope>NUCLEOTIDE SEQUENCE [LARGE SCALE GENOMIC DNA]</scope>
    <source>
        <strain evidence="6 7">E84</strain>
    </source>
</reference>
<evidence type="ECO:0000256" key="4">
    <source>
        <dbReference type="ARBA" id="ARBA00023163"/>
    </source>
</evidence>
<keyword evidence="3" id="KW-0238">DNA-binding</keyword>
<dbReference type="Gene3D" id="1.10.10.10">
    <property type="entry name" value="Winged helix-like DNA-binding domain superfamily/Winged helix DNA-binding domain"/>
    <property type="match status" value="1"/>
</dbReference>
<accession>A0A0F5QDT3</accession>
<dbReference type="EMBL" id="LANJ01000016">
    <property type="protein sequence ID" value="KKC38164.1"/>
    <property type="molecule type" value="Genomic_DNA"/>
</dbReference>
<dbReference type="AlphaFoldDB" id="A0A0F5QDT3"/>
<dbReference type="FunFam" id="1.10.10.10:FF:000001">
    <property type="entry name" value="LysR family transcriptional regulator"/>
    <property type="match status" value="1"/>
</dbReference>
<dbReference type="GO" id="GO:0003700">
    <property type="term" value="F:DNA-binding transcription factor activity"/>
    <property type="evidence" value="ECO:0007669"/>
    <property type="project" value="InterPro"/>
</dbReference>
<dbReference type="Pfam" id="PF00126">
    <property type="entry name" value="HTH_1"/>
    <property type="match status" value="1"/>
</dbReference>
<dbReference type="PATRIC" id="fig|1293439.3.peg.1840"/>
<dbReference type="PANTHER" id="PTHR30419">
    <property type="entry name" value="HTH-TYPE TRANSCRIPTIONAL REGULATOR YBHD"/>
    <property type="match status" value="1"/>
</dbReference>
<comment type="caution">
    <text evidence="6">The sequence shown here is derived from an EMBL/GenBank/DDBJ whole genome shotgun (WGS) entry which is preliminary data.</text>
</comment>
<evidence type="ECO:0000256" key="2">
    <source>
        <dbReference type="ARBA" id="ARBA00023015"/>
    </source>
</evidence>
<keyword evidence="2" id="KW-0805">Transcription regulation</keyword>